<dbReference type="AlphaFoldDB" id="A0A5A8E0M5"/>
<evidence type="ECO:0000313" key="3">
    <source>
        <dbReference type="EMBL" id="KAA0156912.1"/>
    </source>
</evidence>
<evidence type="ECO:0000313" key="5">
    <source>
        <dbReference type="Proteomes" id="UP000323011"/>
    </source>
</evidence>
<dbReference type="EMBL" id="VLTM01000080">
    <property type="protein sequence ID" value="KAA0156912.1"/>
    <property type="molecule type" value="Genomic_DNA"/>
</dbReference>
<evidence type="ECO:0000313" key="2">
    <source>
        <dbReference type="EMBL" id="KAA0153364.1"/>
    </source>
</evidence>
<evidence type="ECO:0000313" key="4">
    <source>
        <dbReference type="EMBL" id="KAA0170908.1"/>
    </source>
</evidence>
<evidence type="ECO:0000313" key="7">
    <source>
        <dbReference type="Proteomes" id="UP000325113"/>
    </source>
</evidence>
<gene>
    <name evidence="4" type="ORF">FNF28_01181</name>
    <name evidence="2" type="ORF">FNF29_03181</name>
    <name evidence="3" type="ORF">FNF31_05835</name>
</gene>
<evidence type="ECO:0000313" key="6">
    <source>
        <dbReference type="Proteomes" id="UP000324907"/>
    </source>
</evidence>
<proteinExistence type="predicted"/>
<feature type="compositionally biased region" description="Low complexity" evidence="1">
    <location>
        <begin position="91"/>
        <end position="100"/>
    </location>
</feature>
<organism evidence="4 6">
    <name type="scientific">Cafeteria roenbergensis</name>
    <name type="common">Marine flagellate</name>
    <dbReference type="NCBI Taxonomy" id="33653"/>
    <lineage>
        <taxon>Eukaryota</taxon>
        <taxon>Sar</taxon>
        <taxon>Stramenopiles</taxon>
        <taxon>Bigyra</taxon>
        <taxon>Opalozoa</taxon>
        <taxon>Bicosoecida</taxon>
        <taxon>Cafeteriaceae</taxon>
        <taxon>Cafeteria</taxon>
    </lineage>
</organism>
<reference evidence="5 6" key="1">
    <citation type="submission" date="2019-07" db="EMBL/GenBank/DDBJ databases">
        <title>Genomes of Cafeteria roenbergensis.</title>
        <authorList>
            <person name="Fischer M.G."/>
            <person name="Hackl T."/>
            <person name="Roman M."/>
        </authorList>
    </citation>
    <scope>NUCLEOTIDE SEQUENCE [LARGE SCALE GENOMIC DNA]</scope>
    <source>
        <strain evidence="2 5">BVI</strain>
        <strain evidence="3 7">Cflag</strain>
        <strain evidence="4 6">RCC970-E3</strain>
    </source>
</reference>
<keyword evidence="5" id="KW-1185">Reference proteome</keyword>
<evidence type="ECO:0000256" key="1">
    <source>
        <dbReference type="SAM" id="MobiDB-lite"/>
    </source>
</evidence>
<accession>A0A5A8E0M5</accession>
<dbReference type="Proteomes" id="UP000323011">
    <property type="component" value="Unassembled WGS sequence"/>
</dbReference>
<feature type="compositionally biased region" description="Low complexity" evidence="1">
    <location>
        <begin position="30"/>
        <end position="40"/>
    </location>
</feature>
<name>A0A5A8E0M5_CAFRO</name>
<dbReference type="Proteomes" id="UP000325113">
    <property type="component" value="Unassembled WGS sequence"/>
</dbReference>
<dbReference type="Proteomes" id="UP000324907">
    <property type="component" value="Unassembled WGS sequence"/>
</dbReference>
<dbReference type="EMBL" id="VLTN01000016">
    <property type="protein sequence ID" value="KAA0153364.1"/>
    <property type="molecule type" value="Genomic_DNA"/>
</dbReference>
<comment type="caution">
    <text evidence="4">The sequence shown here is derived from an EMBL/GenBank/DDBJ whole genome shotgun (WGS) entry which is preliminary data.</text>
</comment>
<protein>
    <submittedName>
        <fullName evidence="4">Uncharacterized protein</fullName>
    </submittedName>
</protein>
<feature type="region of interest" description="Disordered" evidence="1">
    <location>
        <begin position="27"/>
        <end position="58"/>
    </location>
</feature>
<dbReference type="EMBL" id="VLTL01000010">
    <property type="protein sequence ID" value="KAA0170908.1"/>
    <property type="molecule type" value="Genomic_DNA"/>
</dbReference>
<feature type="region of interest" description="Disordered" evidence="1">
    <location>
        <begin position="91"/>
        <end position="112"/>
    </location>
</feature>
<sequence length="112" mass="11498">MAGPAALVTIDFALDGRPTHRIAVARDSATDAPEAADTTPHSFAWTGTHDGGPMSTGPSTGHYANLVLALAEAKDQCEGYLKPIVQARKQGAAAAATSAAKRPKLATEGEEE</sequence>